<accession>A0A371FQQ9</accession>
<dbReference type="AlphaFoldDB" id="A0A371FQQ9"/>
<keyword evidence="2" id="KW-1185">Reference proteome</keyword>
<evidence type="ECO:0000313" key="1">
    <source>
        <dbReference type="EMBL" id="RDX80667.1"/>
    </source>
</evidence>
<proteinExistence type="predicted"/>
<protein>
    <submittedName>
        <fullName evidence="1">Uncharacterized protein</fullName>
    </submittedName>
</protein>
<gene>
    <name evidence="1" type="ORF">CR513_38761</name>
</gene>
<dbReference type="Proteomes" id="UP000257109">
    <property type="component" value="Unassembled WGS sequence"/>
</dbReference>
<comment type="caution">
    <text evidence="1">The sequence shown here is derived from an EMBL/GenBank/DDBJ whole genome shotgun (WGS) entry which is preliminary data.</text>
</comment>
<organism evidence="1 2">
    <name type="scientific">Mucuna pruriens</name>
    <name type="common">Velvet bean</name>
    <name type="synonym">Dolichos pruriens</name>
    <dbReference type="NCBI Taxonomy" id="157652"/>
    <lineage>
        <taxon>Eukaryota</taxon>
        <taxon>Viridiplantae</taxon>
        <taxon>Streptophyta</taxon>
        <taxon>Embryophyta</taxon>
        <taxon>Tracheophyta</taxon>
        <taxon>Spermatophyta</taxon>
        <taxon>Magnoliopsida</taxon>
        <taxon>eudicotyledons</taxon>
        <taxon>Gunneridae</taxon>
        <taxon>Pentapetalae</taxon>
        <taxon>rosids</taxon>
        <taxon>fabids</taxon>
        <taxon>Fabales</taxon>
        <taxon>Fabaceae</taxon>
        <taxon>Papilionoideae</taxon>
        <taxon>50 kb inversion clade</taxon>
        <taxon>NPAAA clade</taxon>
        <taxon>indigoferoid/millettioid clade</taxon>
        <taxon>Phaseoleae</taxon>
        <taxon>Mucuna</taxon>
    </lineage>
</organism>
<dbReference type="OrthoDB" id="913581at2759"/>
<sequence>MHVGEVADIVSQMKSAGSKTISSQMIMNPIGRGVGMTWLQSGKELPQPVVLHSIVVKRSEIDKDLLKLFRKVKINILLLYLIKQIPKYAKFLKELCVHKRKNMKGLLRREESYRHTKVGIQFILSKKCPDPGIFAVPCIIGGRTFTDAMLDLGA</sequence>
<feature type="non-terminal residue" evidence="1">
    <location>
        <position position="1"/>
    </location>
</feature>
<evidence type="ECO:0000313" key="2">
    <source>
        <dbReference type="Proteomes" id="UP000257109"/>
    </source>
</evidence>
<name>A0A371FQQ9_MUCPR</name>
<reference evidence="1" key="1">
    <citation type="submission" date="2018-05" db="EMBL/GenBank/DDBJ databases">
        <title>Draft genome of Mucuna pruriens seed.</title>
        <authorList>
            <person name="Nnadi N.E."/>
            <person name="Vos R."/>
            <person name="Hasami M.H."/>
            <person name="Devisetty U.K."/>
            <person name="Aguiy J.C."/>
        </authorList>
    </citation>
    <scope>NUCLEOTIDE SEQUENCE [LARGE SCALE GENOMIC DNA]</scope>
    <source>
        <strain evidence="1">JCA_2017</strain>
    </source>
</reference>
<dbReference type="EMBL" id="QJKJ01008146">
    <property type="protein sequence ID" value="RDX80667.1"/>
    <property type="molecule type" value="Genomic_DNA"/>
</dbReference>